<accession>A0ABS2JSE3</accession>
<sequence>MAILGLGFLVLVQWVPQNLLADRLFAIAVSASSETLWLMMPKGAWVMAIAFAKTSLAVLSCVSLVLSGWLLVGFLAKGSDWVRSKRPWFFLLIAIAPCYFMAEKAVVFYSYLSFTGIVAWGLLIDCLALFLVGCAPVRLLQLALQGEMSKSHRGSV</sequence>
<organism evidence="2 3">
    <name type="scientific">Dyella kyungheensis</name>
    <dbReference type="NCBI Taxonomy" id="1242174"/>
    <lineage>
        <taxon>Bacteria</taxon>
        <taxon>Pseudomonadati</taxon>
        <taxon>Pseudomonadota</taxon>
        <taxon>Gammaproteobacteria</taxon>
        <taxon>Lysobacterales</taxon>
        <taxon>Rhodanobacteraceae</taxon>
        <taxon>Dyella</taxon>
    </lineage>
</organism>
<keyword evidence="3" id="KW-1185">Reference proteome</keyword>
<keyword evidence="1" id="KW-1133">Transmembrane helix</keyword>
<dbReference type="RefSeq" id="WP_204636192.1">
    <property type="nucleotide sequence ID" value="NZ_JADIKC010000004.1"/>
</dbReference>
<evidence type="ECO:0000313" key="2">
    <source>
        <dbReference type="EMBL" id="MBM7121745.1"/>
    </source>
</evidence>
<dbReference type="EMBL" id="JADIKC010000004">
    <property type="protein sequence ID" value="MBM7121745.1"/>
    <property type="molecule type" value="Genomic_DNA"/>
</dbReference>
<feature type="transmembrane region" description="Helical" evidence="1">
    <location>
        <begin position="117"/>
        <end position="140"/>
    </location>
</feature>
<evidence type="ECO:0000313" key="3">
    <source>
        <dbReference type="Proteomes" id="UP001430065"/>
    </source>
</evidence>
<gene>
    <name evidence="2" type="ORF">ISP20_11310</name>
</gene>
<feature type="transmembrane region" description="Helical" evidence="1">
    <location>
        <begin position="88"/>
        <end position="111"/>
    </location>
</feature>
<comment type="caution">
    <text evidence="2">The sequence shown here is derived from an EMBL/GenBank/DDBJ whole genome shotgun (WGS) entry which is preliminary data.</text>
</comment>
<proteinExistence type="predicted"/>
<protein>
    <submittedName>
        <fullName evidence="2">Uncharacterized protein</fullName>
    </submittedName>
</protein>
<reference evidence="2 3" key="1">
    <citation type="submission" date="2020-10" db="EMBL/GenBank/DDBJ databases">
        <title>Phylogeny of dyella-like bacteria.</title>
        <authorList>
            <person name="Fu J."/>
        </authorList>
    </citation>
    <scope>NUCLEOTIDE SEQUENCE [LARGE SCALE GENOMIC DNA]</scope>
    <source>
        <strain evidence="2 3">THG-B117</strain>
    </source>
</reference>
<keyword evidence="1" id="KW-0812">Transmembrane</keyword>
<feature type="transmembrane region" description="Helical" evidence="1">
    <location>
        <begin position="45"/>
        <end position="76"/>
    </location>
</feature>
<dbReference type="Proteomes" id="UP001430065">
    <property type="component" value="Unassembled WGS sequence"/>
</dbReference>
<evidence type="ECO:0000256" key="1">
    <source>
        <dbReference type="SAM" id="Phobius"/>
    </source>
</evidence>
<keyword evidence="1" id="KW-0472">Membrane</keyword>
<name>A0ABS2JSE3_9GAMM</name>